<keyword evidence="5" id="KW-0677">Repeat</keyword>
<comment type="subcellular location">
    <subcellularLocation>
        <location evidence="1">Cell membrane</location>
        <topology evidence="1">Multi-pass membrane protein</topology>
    </subcellularLocation>
</comment>
<dbReference type="InterPro" id="IPR036318">
    <property type="entry name" value="FAD-bd_PCMH-like_sf"/>
</dbReference>
<dbReference type="CDD" id="cd04590">
    <property type="entry name" value="CBS_pair_CorC_HlyC_assoc"/>
    <property type="match status" value="1"/>
</dbReference>
<proteinExistence type="inferred from homology"/>
<name>A0A1J1DZJ0_9FLAO</name>
<dbReference type="KEGG" id="ise:JBKA6_1325"/>
<feature type="domain" description="CBS" evidence="12">
    <location>
        <begin position="255"/>
        <end position="312"/>
    </location>
</feature>
<evidence type="ECO:0000259" key="12">
    <source>
        <dbReference type="PROSITE" id="PS51371"/>
    </source>
</evidence>
<dbReference type="SUPFAM" id="SSF54631">
    <property type="entry name" value="CBS-domain pair"/>
    <property type="match status" value="1"/>
</dbReference>
<dbReference type="PANTHER" id="PTHR22777">
    <property type="entry name" value="HEMOLYSIN-RELATED"/>
    <property type="match status" value="1"/>
</dbReference>
<evidence type="ECO:0000256" key="9">
    <source>
        <dbReference type="PROSITE-ProRule" id="PRU00703"/>
    </source>
</evidence>
<evidence type="ECO:0000256" key="8">
    <source>
        <dbReference type="ARBA" id="ARBA00023136"/>
    </source>
</evidence>
<evidence type="ECO:0000256" key="5">
    <source>
        <dbReference type="ARBA" id="ARBA00022737"/>
    </source>
</evidence>
<dbReference type="EMBL" id="AP014564">
    <property type="protein sequence ID" value="BAV95338.1"/>
    <property type="molecule type" value="Genomic_DNA"/>
</dbReference>
<dbReference type="InterPro" id="IPR000644">
    <property type="entry name" value="CBS_dom"/>
</dbReference>
<sequence>MILLTCSAFISGTEVAFFSLSRNDLEGNKEMETVKQLLKKPEELLSIILIANNFFNIAIIMTSTYICQKLFSNITNSVAVFFIEVISVTFLILLFGEVIPKVYANKNAVNFSMFMAKYVKVMIKILSPISKVLLKSSDLIENRIKIKNKSVHNSDFSRALALTSKEESSKEEQKILRDIISFGEKEAKQIMKHRLDIFALSIKMKYSEITELLLDEGYSRIPVYGNDLDDIKGVLYVKDLLPYIDEKEDFKWDFLIRPAFFTTKNKKIYQLLLDFKEKKNHLAIVVDEYGGTNGIITLEDIIEEIVGDISDEFDDDEIKYCKIDKDNYIFDAKTSLIDFYKILGIDNNSKMEESKGDAKTLGGFILEISGSIPEKNQTVNFENFIFKIENLDEKRIKSIKVSIIT</sequence>
<evidence type="ECO:0000313" key="15">
    <source>
        <dbReference type="Proteomes" id="UP000243197"/>
    </source>
</evidence>
<organism evidence="14 15">
    <name type="scientific">Ichthyobacterium seriolicida</name>
    <dbReference type="NCBI Taxonomy" id="242600"/>
    <lineage>
        <taxon>Bacteria</taxon>
        <taxon>Pseudomonadati</taxon>
        <taxon>Bacteroidota</taxon>
        <taxon>Flavobacteriia</taxon>
        <taxon>Flavobacteriales</taxon>
        <taxon>Ichthyobacteriaceae</taxon>
        <taxon>Ichthyobacterium</taxon>
    </lineage>
</organism>
<evidence type="ECO:0000256" key="10">
    <source>
        <dbReference type="PROSITE-ProRule" id="PRU01193"/>
    </source>
</evidence>
<dbReference type="PROSITE" id="PS51371">
    <property type="entry name" value="CBS"/>
    <property type="match status" value="2"/>
</dbReference>
<dbReference type="Gene3D" id="3.10.580.10">
    <property type="entry name" value="CBS-domain"/>
    <property type="match status" value="1"/>
</dbReference>
<reference evidence="14 15" key="1">
    <citation type="submission" date="2014-03" db="EMBL/GenBank/DDBJ databases">
        <title>complete genome sequence of Flavobacteriaceae bacterium JBKA-6.</title>
        <authorList>
            <person name="Takano T."/>
            <person name="Nakamura Y."/>
            <person name="Takuma S."/>
            <person name="Yasuike M."/>
            <person name="Matsuyama T."/>
            <person name="Sakai T."/>
            <person name="Fujiwara A."/>
            <person name="Kimoto K."/>
            <person name="Fukuda Y."/>
            <person name="Kondo H."/>
            <person name="Hirono I."/>
            <person name="Nakayasu C."/>
        </authorList>
    </citation>
    <scope>NUCLEOTIDE SEQUENCE [LARGE SCALE GENOMIC DNA]</scope>
    <source>
        <strain evidence="14 15">JBKA-6</strain>
    </source>
</reference>
<dbReference type="Pfam" id="PF00571">
    <property type="entry name" value="CBS"/>
    <property type="match status" value="2"/>
</dbReference>
<dbReference type="PROSITE" id="PS51846">
    <property type="entry name" value="CNNM"/>
    <property type="match status" value="1"/>
</dbReference>
<feature type="transmembrane region" description="Helical" evidence="11">
    <location>
        <begin position="78"/>
        <end position="96"/>
    </location>
</feature>
<feature type="domain" description="CNNM transmembrane" evidence="13">
    <location>
        <begin position="1"/>
        <end position="172"/>
    </location>
</feature>
<dbReference type="InterPro" id="IPR044751">
    <property type="entry name" value="Ion_transp-like_CBS"/>
</dbReference>
<evidence type="ECO:0000259" key="13">
    <source>
        <dbReference type="PROSITE" id="PS51846"/>
    </source>
</evidence>
<feature type="transmembrane region" description="Helical" evidence="11">
    <location>
        <begin position="45"/>
        <end position="66"/>
    </location>
</feature>
<evidence type="ECO:0000256" key="3">
    <source>
        <dbReference type="ARBA" id="ARBA00022475"/>
    </source>
</evidence>
<gene>
    <name evidence="14" type="ORF">JBKA6_1325</name>
</gene>
<dbReference type="AlphaFoldDB" id="A0A1J1DZJ0"/>
<accession>A0A1J1DZJ0</accession>
<evidence type="ECO:0000256" key="2">
    <source>
        <dbReference type="ARBA" id="ARBA00006337"/>
    </source>
</evidence>
<dbReference type="Gene3D" id="3.30.465.10">
    <property type="match status" value="1"/>
</dbReference>
<keyword evidence="15" id="KW-1185">Reference proteome</keyword>
<keyword evidence="7 9" id="KW-0129">CBS domain</keyword>
<dbReference type="GO" id="GO:0050660">
    <property type="term" value="F:flavin adenine dinucleotide binding"/>
    <property type="evidence" value="ECO:0007669"/>
    <property type="project" value="InterPro"/>
</dbReference>
<evidence type="ECO:0000256" key="4">
    <source>
        <dbReference type="ARBA" id="ARBA00022692"/>
    </source>
</evidence>
<dbReference type="InterPro" id="IPR002550">
    <property type="entry name" value="CNNM"/>
</dbReference>
<dbReference type="PANTHER" id="PTHR22777:SF32">
    <property type="entry name" value="UPF0053 INNER MEMBRANE PROTEIN YFJD"/>
    <property type="match status" value="1"/>
</dbReference>
<protein>
    <submittedName>
        <fullName evidence="14">Hemolysin</fullName>
    </submittedName>
</protein>
<dbReference type="InterPro" id="IPR005170">
    <property type="entry name" value="Transptr-assoc_dom"/>
</dbReference>
<keyword evidence="6 10" id="KW-1133">Transmembrane helix</keyword>
<evidence type="ECO:0000256" key="7">
    <source>
        <dbReference type="ARBA" id="ARBA00023122"/>
    </source>
</evidence>
<evidence type="ECO:0000256" key="6">
    <source>
        <dbReference type="ARBA" id="ARBA00022989"/>
    </source>
</evidence>
<keyword evidence="4 10" id="KW-0812">Transmembrane</keyword>
<comment type="similarity">
    <text evidence="2">Belongs to the UPF0053 family.</text>
</comment>
<dbReference type="Pfam" id="PF01595">
    <property type="entry name" value="CNNM"/>
    <property type="match status" value="1"/>
</dbReference>
<dbReference type="SUPFAM" id="SSF56176">
    <property type="entry name" value="FAD-binding/transporter-associated domain-like"/>
    <property type="match status" value="1"/>
</dbReference>
<keyword evidence="8 10" id="KW-0472">Membrane</keyword>
<feature type="domain" description="CBS" evidence="12">
    <location>
        <begin position="191"/>
        <end position="250"/>
    </location>
</feature>
<dbReference type="InterPro" id="IPR019862">
    <property type="entry name" value="Motility-assoc_prot_GldE"/>
</dbReference>
<dbReference type="InterPro" id="IPR046342">
    <property type="entry name" value="CBS_dom_sf"/>
</dbReference>
<dbReference type="NCBIfam" id="TIGR03520">
    <property type="entry name" value="GldE"/>
    <property type="match status" value="1"/>
</dbReference>
<dbReference type="FunFam" id="3.10.580.10:FF:000002">
    <property type="entry name" value="Magnesium/cobalt efflux protein CorC"/>
    <property type="match status" value="1"/>
</dbReference>
<dbReference type="OrthoDB" id="9798188at2"/>
<evidence type="ECO:0000313" key="14">
    <source>
        <dbReference type="EMBL" id="BAV95338.1"/>
    </source>
</evidence>
<dbReference type="GO" id="GO:0005886">
    <property type="term" value="C:plasma membrane"/>
    <property type="evidence" value="ECO:0007669"/>
    <property type="project" value="UniProtKB-SubCell"/>
</dbReference>
<dbReference type="Proteomes" id="UP000243197">
    <property type="component" value="Chromosome"/>
</dbReference>
<dbReference type="SMART" id="SM01091">
    <property type="entry name" value="CorC_HlyC"/>
    <property type="match status" value="1"/>
</dbReference>
<evidence type="ECO:0000256" key="11">
    <source>
        <dbReference type="SAM" id="Phobius"/>
    </source>
</evidence>
<dbReference type="InterPro" id="IPR016169">
    <property type="entry name" value="FAD-bd_PCMH_sub2"/>
</dbReference>
<keyword evidence="3" id="KW-1003">Cell membrane</keyword>
<dbReference type="Pfam" id="PF03471">
    <property type="entry name" value="CorC_HlyC"/>
    <property type="match status" value="1"/>
</dbReference>
<evidence type="ECO:0000256" key="1">
    <source>
        <dbReference type="ARBA" id="ARBA00004651"/>
    </source>
</evidence>